<organism evidence="3 4">
    <name type="scientific">Palleronia pontilimi</name>
    <dbReference type="NCBI Taxonomy" id="1964209"/>
    <lineage>
        <taxon>Bacteria</taxon>
        <taxon>Pseudomonadati</taxon>
        <taxon>Pseudomonadota</taxon>
        <taxon>Alphaproteobacteria</taxon>
        <taxon>Rhodobacterales</taxon>
        <taxon>Roseobacteraceae</taxon>
        <taxon>Palleronia</taxon>
    </lineage>
</organism>
<sequence>MNKGVIAALLVAIIVILLGFYFVDVDVTDEGSLPDVNVEVEQGELPEAEVNTGSVDVGTTEETVTVPDVEVTTEEETVTVPTVDVEPAAEADETDDQATQ</sequence>
<accession>A0A934IG26</accession>
<evidence type="ECO:0000313" key="4">
    <source>
        <dbReference type="Proteomes" id="UP000642488"/>
    </source>
</evidence>
<evidence type="ECO:0000313" key="3">
    <source>
        <dbReference type="EMBL" id="MBJ3762146.1"/>
    </source>
</evidence>
<feature type="region of interest" description="Disordered" evidence="1">
    <location>
        <begin position="71"/>
        <end position="100"/>
    </location>
</feature>
<name>A0A934IG26_9RHOB</name>
<comment type="caution">
    <text evidence="3">The sequence shown here is derived from an EMBL/GenBank/DDBJ whole genome shotgun (WGS) entry which is preliminary data.</text>
</comment>
<feature type="compositionally biased region" description="Acidic residues" evidence="1">
    <location>
        <begin position="87"/>
        <end position="100"/>
    </location>
</feature>
<feature type="transmembrane region" description="Helical" evidence="2">
    <location>
        <begin position="6"/>
        <end position="23"/>
    </location>
</feature>
<evidence type="ECO:0000256" key="1">
    <source>
        <dbReference type="SAM" id="MobiDB-lite"/>
    </source>
</evidence>
<protein>
    <submittedName>
        <fullName evidence="3">Uncharacterized protein</fullName>
    </submittedName>
</protein>
<keyword evidence="2" id="KW-0812">Transmembrane</keyword>
<keyword evidence="2" id="KW-1133">Transmembrane helix</keyword>
<keyword evidence="2" id="KW-0472">Membrane</keyword>
<dbReference type="AlphaFoldDB" id="A0A934IG26"/>
<reference evidence="3" key="1">
    <citation type="submission" date="2020-12" db="EMBL/GenBank/DDBJ databases">
        <title>Bacterial taxonomy.</title>
        <authorList>
            <person name="Pan X."/>
        </authorList>
    </citation>
    <scope>NUCLEOTIDE SEQUENCE</scope>
    <source>
        <strain evidence="3">KCTC 52957</strain>
    </source>
</reference>
<keyword evidence="4" id="KW-1185">Reference proteome</keyword>
<dbReference type="Proteomes" id="UP000642488">
    <property type="component" value="Unassembled WGS sequence"/>
</dbReference>
<proteinExistence type="predicted"/>
<dbReference type="EMBL" id="JAEKPD010000005">
    <property type="protein sequence ID" value="MBJ3762146.1"/>
    <property type="molecule type" value="Genomic_DNA"/>
</dbReference>
<evidence type="ECO:0000256" key="2">
    <source>
        <dbReference type="SAM" id="Phobius"/>
    </source>
</evidence>
<gene>
    <name evidence="3" type="ORF">ILP92_05245</name>
</gene>